<dbReference type="PROSITE" id="PS50303">
    <property type="entry name" value="PUM_HD"/>
    <property type="match status" value="1"/>
</dbReference>
<dbReference type="SMART" id="SM00025">
    <property type="entry name" value="Pumilio"/>
    <property type="match status" value="6"/>
</dbReference>
<evidence type="ECO:0000259" key="5">
    <source>
        <dbReference type="PROSITE" id="PS50303"/>
    </source>
</evidence>
<protein>
    <submittedName>
        <fullName evidence="6">Nucleolar protein 9-like</fullName>
    </submittedName>
</protein>
<organism evidence="6 7">
    <name type="scientific">Plakobranchus ocellatus</name>
    <dbReference type="NCBI Taxonomy" id="259542"/>
    <lineage>
        <taxon>Eukaryota</taxon>
        <taxon>Metazoa</taxon>
        <taxon>Spiralia</taxon>
        <taxon>Lophotrochozoa</taxon>
        <taxon>Mollusca</taxon>
        <taxon>Gastropoda</taxon>
        <taxon>Heterobranchia</taxon>
        <taxon>Euthyneura</taxon>
        <taxon>Panpulmonata</taxon>
        <taxon>Sacoglossa</taxon>
        <taxon>Placobranchoidea</taxon>
        <taxon>Plakobranchidae</taxon>
        <taxon>Plakobranchus</taxon>
    </lineage>
</organism>
<dbReference type="InterPro" id="IPR016024">
    <property type="entry name" value="ARM-type_fold"/>
</dbReference>
<accession>A0AAV3ZMZ1</accession>
<dbReference type="GO" id="GO:0030688">
    <property type="term" value="C:preribosome, small subunit precursor"/>
    <property type="evidence" value="ECO:0007669"/>
    <property type="project" value="TreeGrafter"/>
</dbReference>
<feature type="region of interest" description="Disordered" evidence="4">
    <location>
        <begin position="600"/>
        <end position="627"/>
    </location>
</feature>
<dbReference type="GO" id="GO:0005730">
    <property type="term" value="C:nucleolus"/>
    <property type="evidence" value="ECO:0007669"/>
    <property type="project" value="TreeGrafter"/>
</dbReference>
<dbReference type="GO" id="GO:0000472">
    <property type="term" value="P:endonucleolytic cleavage to generate mature 5'-end of SSU-rRNA from (SSU-rRNA, 5.8S rRNA, LSU-rRNA)"/>
    <property type="evidence" value="ECO:0007669"/>
    <property type="project" value="TreeGrafter"/>
</dbReference>
<dbReference type="InterPro" id="IPR033133">
    <property type="entry name" value="PUM-HD"/>
</dbReference>
<dbReference type="Proteomes" id="UP000735302">
    <property type="component" value="Unassembled WGS sequence"/>
</dbReference>
<dbReference type="AlphaFoldDB" id="A0AAV3ZMZ1"/>
<dbReference type="PROSITE" id="PS50302">
    <property type="entry name" value="PUM"/>
    <property type="match status" value="2"/>
</dbReference>
<sequence length="795" mass="90990">MPKRKFYHVDRHGSTVHNDKKAKIGILSEDVMSYYRNVSSSLENGFDDDQDLKEEFLTNVYNTLRDEGIQVSQNQTVSRILEVLFSHSKPSHMQDLFCLFCRELTVVVFDRFASHVFQALIQYLPAMYDERDKEDNSAWQKSFHENVQTLCGFMESHLRDVMTHTYGSHVLRSFLEALGGVHVKEDVVRSRVSRGQRKDNETTAQREKAMSQALTAAFQSSFKDITDKLVRLCNFEDHLADQNFCPVLQTSMLILHKTAPDQYKVLVDTIIDKTRLFENNEDVGVDDVANRLPDIVQNEVGSYLVELLLSLASESQLQELYNKLFKKRIIYFAVHPIANYILQKMLSCVRQSDMMEELLTDIKPYLEDILAVNHIGIVTKLAEACRRTNTGQEDFLKALMGAFHCLEPEDRQKKVAPLLASLQTYEVFFNPGQNQAETKEGEKPASSMPLLKAVNIHGSLMLQQLLQFQRTQQVASSLVGLTTPELVSLCCDRCGSHIVDIRTVLEKNKVAFLKKLQGSYINIACNRNGSRCLENVWNASALKQKIHIAEDLAKNQERLEGDQWGRFLYRNFALFKFSQRRKEWMDVQAASSKKKQLIKDILEGSSKKSRKKKDKRHENETQPSSVHQVENLDGLDQLEGKASKEIEVVQGKELKSEALSAKNSEGHFSAETENIPHSTEQSKKRKRKKEKKRLVRGEGSDDVTESKEVATFKSGHRIEQTEEGNIVHNKKHKKLKEQEKMVSGTGKLQKTQNVDRKDENQVEESISKKMKRKKKEKDSAAVEAECSVKKKKKKV</sequence>
<keyword evidence="2" id="KW-0539">Nucleus</keyword>
<feature type="repeat" description="Pumilio" evidence="3">
    <location>
        <begin position="323"/>
        <end position="360"/>
    </location>
</feature>
<dbReference type="InterPro" id="IPR011989">
    <property type="entry name" value="ARM-like"/>
</dbReference>
<dbReference type="InterPro" id="IPR001313">
    <property type="entry name" value="Pumilio_RNA-bd_rpt"/>
</dbReference>
<dbReference type="GO" id="GO:0000480">
    <property type="term" value="P:endonucleolytic cleavage in 5'-ETS of tricistronic rRNA transcript (SSU-rRNA, 5.8S rRNA, LSU-rRNA)"/>
    <property type="evidence" value="ECO:0007669"/>
    <property type="project" value="TreeGrafter"/>
</dbReference>
<dbReference type="SUPFAM" id="SSF48371">
    <property type="entry name" value="ARM repeat"/>
    <property type="match status" value="1"/>
</dbReference>
<feature type="compositionally biased region" description="Basic and acidic residues" evidence="4">
    <location>
        <begin position="695"/>
        <end position="720"/>
    </location>
</feature>
<evidence type="ECO:0000313" key="7">
    <source>
        <dbReference type="Proteomes" id="UP000735302"/>
    </source>
</evidence>
<dbReference type="PANTHER" id="PTHR13102">
    <property type="entry name" value="NUCLEOLAR PROTEIN 9"/>
    <property type="match status" value="1"/>
</dbReference>
<keyword evidence="1" id="KW-0677">Repeat</keyword>
<dbReference type="Pfam" id="PF22493">
    <property type="entry name" value="PUF_NOP9"/>
    <property type="match status" value="1"/>
</dbReference>
<name>A0AAV3ZMZ1_9GAST</name>
<dbReference type="GO" id="GO:0000056">
    <property type="term" value="P:ribosomal small subunit export from nucleus"/>
    <property type="evidence" value="ECO:0007669"/>
    <property type="project" value="TreeGrafter"/>
</dbReference>
<evidence type="ECO:0000256" key="2">
    <source>
        <dbReference type="ARBA" id="ARBA00023242"/>
    </source>
</evidence>
<evidence type="ECO:0000256" key="1">
    <source>
        <dbReference type="ARBA" id="ARBA00022737"/>
    </source>
</evidence>
<gene>
    <name evidence="6" type="ORF">PoB_002245800</name>
</gene>
<feature type="compositionally biased region" description="Basic residues" evidence="4">
    <location>
        <begin position="683"/>
        <end position="694"/>
    </location>
</feature>
<dbReference type="PANTHER" id="PTHR13102:SF0">
    <property type="entry name" value="NUCLEOLAR PROTEIN 9"/>
    <property type="match status" value="1"/>
</dbReference>
<evidence type="ECO:0000256" key="4">
    <source>
        <dbReference type="SAM" id="MobiDB-lite"/>
    </source>
</evidence>
<feature type="domain" description="PUM-HD" evidence="5">
    <location>
        <begin position="37"/>
        <end position="389"/>
    </location>
</feature>
<feature type="repeat" description="Pumilio" evidence="3">
    <location>
        <begin position="287"/>
        <end position="322"/>
    </location>
</feature>
<dbReference type="GO" id="GO:0003723">
    <property type="term" value="F:RNA binding"/>
    <property type="evidence" value="ECO:0007669"/>
    <property type="project" value="InterPro"/>
</dbReference>
<evidence type="ECO:0000256" key="3">
    <source>
        <dbReference type="PROSITE-ProRule" id="PRU00317"/>
    </source>
</evidence>
<keyword evidence="7" id="KW-1185">Reference proteome</keyword>
<proteinExistence type="predicted"/>
<dbReference type="GO" id="GO:0000447">
    <property type="term" value="P:endonucleolytic cleavage in ITS1 to separate SSU-rRNA from 5.8S rRNA and LSU-rRNA from tricistronic rRNA transcript (SSU-rRNA, 5.8S rRNA, LSU-rRNA)"/>
    <property type="evidence" value="ECO:0007669"/>
    <property type="project" value="TreeGrafter"/>
</dbReference>
<dbReference type="GO" id="GO:0030686">
    <property type="term" value="C:90S preribosome"/>
    <property type="evidence" value="ECO:0007669"/>
    <property type="project" value="TreeGrafter"/>
</dbReference>
<dbReference type="EMBL" id="BLXT01002595">
    <property type="protein sequence ID" value="GFN95952.1"/>
    <property type="molecule type" value="Genomic_DNA"/>
</dbReference>
<comment type="caution">
    <text evidence="6">The sequence shown here is derived from an EMBL/GenBank/DDBJ whole genome shotgun (WGS) entry which is preliminary data.</text>
</comment>
<feature type="region of interest" description="Disordered" evidence="4">
    <location>
        <begin position="657"/>
        <end position="795"/>
    </location>
</feature>
<dbReference type="InterPro" id="IPR040000">
    <property type="entry name" value="NOP9"/>
</dbReference>
<reference evidence="6 7" key="1">
    <citation type="journal article" date="2021" name="Elife">
        <title>Chloroplast acquisition without the gene transfer in kleptoplastic sea slugs, Plakobranchus ocellatus.</title>
        <authorList>
            <person name="Maeda T."/>
            <person name="Takahashi S."/>
            <person name="Yoshida T."/>
            <person name="Shimamura S."/>
            <person name="Takaki Y."/>
            <person name="Nagai Y."/>
            <person name="Toyoda A."/>
            <person name="Suzuki Y."/>
            <person name="Arimoto A."/>
            <person name="Ishii H."/>
            <person name="Satoh N."/>
            <person name="Nishiyama T."/>
            <person name="Hasebe M."/>
            <person name="Maruyama T."/>
            <person name="Minagawa J."/>
            <person name="Obokata J."/>
            <person name="Shigenobu S."/>
        </authorList>
    </citation>
    <scope>NUCLEOTIDE SEQUENCE [LARGE SCALE GENOMIC DNA]</scope>
</reference>
<dbReference type="Gene3D" id="1.25.10.10">
    <property type="entry name" value="Leucine-rich Repeat Variant"/>
    <property type="match status" value="2"/>
</dbReference>
<evidence type="ECO:0000313" key="6">
    <source>
        <dbReference type="EMBL" id="GFN95952.1"/>
    </source>
</evidence>